<dbReference type="InterPro" id="IPR036849">
    <property type="entry name" value="Enolase-like_C_sf"/>
</dbReference>
<dbReference type="EC" id="4.2.1.11" evidence="3"/>
<dbReference type="InterPro" id="IPR029017">
    <property type="entry name" value="Enolase-like_N"/>
</dbReference>
<accession>A0A7K7G3C4</accession>
<comment type="similarity">
    <text evidence="2">Belongs to the enolase family.</text>
</comment>
<evidence type="ECO:0000256" key="9">
    <source>
        <dbReference type="SAM" id="MobiDB-lite"/>
    </source>
</evidence>
<keyword evidence="13" id="KW-1185">Reference proteome</keyword>
<dbReference type="GO" id="GO:0004634">
    <property type="term" value="F:phosphopyruvate hydratase activity"/>
    <property type="evidence" value="ECO:0007669"/>
    <property type="project" value="UniProtKB-EC"/>
</dbReference>
<protein>
    <recommendedName>
        <fullName evidence="7">Enolase 4</fullName>
        <ecNumber evidence="3">4.2.1.11</ecNumber>
    </recommendedName>
    <alternativeName>
        <fullName evidence="6">2-phospho-D-glycerate hydro-lyase</fullName>
    </alternativeName>
</protein>
<proteinExistence type="inferred from homology"/>
<evidence type="ECO:0000256" key="6">
    <source>
        <dbReference type="ARBA" id="ARBA00031125"/>
    </source>
</evidence>
<dbReference type="Gene3D" id="3.20.20.120">
    <property type="entry name" value="Enolase-like C-terminal domain"/>
    <property type="match status" value="1"/>
</dbReference>
<dbReference type="SUPFAM" id="SSF51604">
    <property type="entry name" value="Enolase C-terminal domain-like"/>
    <property type="match status" value="1"/>
</dbReference>
<evidence type="ECO:0000313" key="13">
    <source>
        <dbReference type="Proteomes" id="UP000529965"/>
    </source>
</evidence>
<dbReference type="InterPro" id="IPR020811">
    <property type="entry name" value="Enolase_N"/>
</dbReference>
<dbReference type="GO" id="GO:0000015">
    <property type="term" value="C:phosphopyruvate hydratase complex"/>
    <property type="evidence" value="ECO:0007669"/>
    <property type="project" value="InterPro"/>
</dbReference>
<dbReference type="CDD" id="cd22974">
    <property type="entry name" value="DD_ENO4"/>
    <property type="match status" value="1"/>
</dbReference>
<dbReference type="GO" id="GO:0006096">
    <property type="term" value="P:glycolytic process"/>
    <property type="evidence" value="ECO:0007669"/>
    <property type="project" value="UniProtKB-UniPathway"/>
</dbReference>
<comment type="caution">
    <text evidence="12">The sequence shown here is derived from an EMBL/GenBank/DDBJ whole genome shotgun (WGS) entry which is preliminary data.</text>
</comment>
<feature type="region of interest" description="Disordered" evidence="9">
    <location>
        <begin position="162"/>
        <end position="211"/>
    </location>
</feature>
<dbReference type="SMART" id="SM01192">
    <property type="entry name" value="Enolase_C"/>
    <property type="match status" value="1"/>
</dbReference>
<feature type="domain" description="Enolase N-terminal" evidence="11">
    <location>
        <begin position="59"/>
        <end position="252"/>
    </location>
</feature>
<dbReference type="InterPro" id="IPR020810">
    <property type="entry name" value="Enolase_C"/>
</dbReference>
<dbReference type="EMBL" id="VZSK01000076">
    <property type="protein sequence ID" value="NWY64067.1"/>
    <property type="molecule type" value="Genomic_DNA"/>
</dbReference>
<feature type="compositionally biased region" description="Basic and acidic residues" evidence="9">
    <location>
        <begin position="162"/>
        <end position="179"/>
    </location>
</feature>
<keyword evidence="4" id="KW-0324">Glycolysis</keyword>
<evidence type="ECO:0000256" key="1">
    <source>
        <dbReference type="ARBA" id="ARBA00005031"/>
    </source>
</evidence>
<evidence type="ECO:0000313" key="12">
    <source>
        <dbReference type="EMBL" id="NWY64067.1"/>
    </source>
</evidence>
<evidence type="ECO:0000256" key="4">
    <source>
        <dbReference type="ARBA" id="ARBA00023152"/>
    </source>
</evidence>
<evidence type="ECO:0000256" key="8">
    <source>
        <dbReference type="ARBA" id="ARBA00048333"/>
    </source>
</evidence>
<comment type="catalytic activity">
    <reaction evidence="8">
        <text>(2R)-2-phosphoglycerate = phosphoenolpyruvate + H2O</text>
        <dbReference type="Rhea" id="RHEA:10164"/>
        <dbReference type="ChEBI" id="CHEBI:15377"/>
        <dbReference type="ChEBI" id="CHEBI:58289"/>
        <dbReference type="ChEBI" id="CHEBI:58702"/>
        <dbReference type="EC" id="4.2.1.11"/>
    </reaction>
</comment>
<dbReference type="Gene3D" id="3.30.390.10">
    <property type="entry name" value="Enolase-like, N-terminal domain"/>
    <property type="match status" value="1"/>
</dbReference>
<feature type="domain" description="Enolase C-terminal TIM barrel" evidence="10">
    <location>
        <begin position="264"/>
        <end position="559"/>
    </location>
</feature>
<dbReference type="SMART" id="SM01193">
    <property type="entry name" value="Enolase_N"/>
    <property type="match status" value="1"/>
</dbReference>
<sequence length="559" mass="61904">MEAGGRRGRLRREAAEYYRALRVPERMEEALNQLFLQRPDDLYGELANYFSKFSKPPVICKLVGRKLFDAAGRPTLEVEIYCTVKNYEKRICSTVMAAHSQIPENALPETIEANEKERNYSVHTAVEWVNESLNTMLKHLDPTDQCQADKMLGEYFANKVEEKKEKERQEKEKQEEEAAKATPASSLRGPASTPKHKKGGRPATKLSVEASSIPAAEPAESVLCGSLAIGGASLAIAKAGATVSHVPLYLYTALLKHHQESPEGMTLPLPMVTLLNCEKNSPTKLKLVKEVMVIPPVELSLKQGIKRVLDIQKEIIRLLGSSGKKQPTLKISHLGCLTLGYDSLEQLLLQMQIVCSNIGLELGRDMYLAINCAAHDLMDYEKGKYEILTGTFKSPDEMVAMYVEMIDNFPFIIALIDPLRKEDREQWSSICCALGSKCFVIAEDAATQISKLKTEQSINIVKCSGVVLKYINQTKVSDLIELTGILDGQRHVTILGSQDVESSDESLVDLARFLPSLLQAVGLGARFLKLGGLSRGERVAKYNRLLAIEEELAANGALR</sequence>
<organism evidence="12 13">
    <name type="scientific">Erithacus rubecula</name>
    <name type="common">European robin</name>
    <dbReference type="NCBI Taxonomy" id="37610"/>
    <lineage>
        <taxon>Eukaryota</taxon>
        <taxon>Metazoa</taxon>
        <taxon>Chordata</taxon>
        <taxon>Craniata</taxon>
        <taxon>Vertebrata</taxon>
        <taxon>Euteleostomi</taxon>
        <taxon>Archelosauria</taxon>
        <taxon>Archosauria</taxon>
        <taxon>Dinosauria</taxon>
        <taxon>Saurischia</taxon>
        <taxon>Theropoda</taxon>
        <taxon>Coelurosauria</taxon>
        <taxon>Aves</taxon>
        <taxon>Neognathae</taxon>
        <taxon>Neoaves</taxon>
        <taxon>Telluraves</taxon>
        <taxon>Australaves</taxon>
        <taxon>Passeriformes</taxon>
        <taxon>Turdidae</taxon>
        <taxon>Erithacus</taxon>
    </lineage>
</organism>
<evidence type="ECO:0000259" key="11">
    <source>
        <dbReference type="SMART" id="SM01193"/>
    </source>
</evidence>
<evidence type="ECO:0000256" key="2">
    <source>
        <dbReference type="ARBA" id="ARBA00009604"/>
    </source>
</evidence>
<dbReference type="InterPro" id="IPR000941">
    <property type="entry name" value="Enolase"/>
</dbReference>
<feature type="non-terminal residue" evidence="12">
    <location>
        <position position="1"/>
    </location>
</feature>
<dbReference type="SUPFAM" id="SSF54826">
    <property type="entry name" value="Enolase N-terminal domain-like"/>
    <property type="match status" value="1"/>
</dbReference>
<comment type="pathway">
    <text evidence="1">Carbohydrate degradation; glycolysis; pyruvate from D-glyceraldehyde 3-phosphate: step 4/5.</text>
</comment>
<gene>
    <name evidence="12" type="primary">Eno4</name>
    <name evidence="12" type="ORF">ERIRUB_R04064</name>
</gene>
<evidence type="ECO:0000256" key="5">
    <source>
        <dbReference type="ARBA" id="ARBA00023239"/>
    </source>
</evidence>
<evidence type="ECO:0000256" key="7">
    <source>
        <dbReference type="ARBA" id="ARBA00034855"/>
    </source>
</evidence>
<feature type="non-terminal residue" evidence="12">
    <location>
        <position position="559"/>
    </location>
</feature>
<evidence type="ECO:0000256" key="3">
    <source>
        <dbReference type="ARBA" id="ARBA00012058"/>
    </source>
</evidence>
<name>A0A7K7G3C4_ERIRU</name>
<dbReference type="AlphaFoldDB" id="A0A7K7G3C4"/>
<dbReference type="PANTHER" id="PTHR11902">
    <property type="entry name" value="ENOLASE"/>
    <property type="match status" value="1"/>
</dbReference>
<dbReference type="InterPro" id="IPR047500">
    <property type="entry name" value="DD_ENO4"/>
</dbReference>
<dbReference type="Proteomes" id="UP000529965">
    <property type="component" value="Unassembled WGS sequence"/>
</dbReference>
<dbReference type="Pfam" id="PF00113">
    <property type="entry name" value="Enolase_C"/>
    <property type="match status" value="1"/>
</dbReference>
<dbReference type="GO" id="GO:0000287">
    <property type="term" value="F:magnesium ion binding"/>
    <property type="evidence" value="ECO:0007669"/>
    <property type="project" value="InterPro"/>
</dbReference>
<dbReference type="UniPathway" id="UPA00109">
    <property type="reaction ID" value="UER00187"/>
</dbReference>
<keyword evidence="5" id="KW-0456">Lyase</keyword>
<reference evidence="12 13" key="1">
    <citation type="submission" date="2019-09" db="EMBL/GenBank/DDBJ databases">
        <title>Bird 10,000 Genomes (B10K) Project - Family phase.</title>
        <authorList>
            <person name="Zhang G."/>
        </authorList>
    </citation>
    <scope>NUCLEOTIDE SEQUENCE [LARGE SCALE GENOMIC DNA]</scope>
    <source>
        <strain evidence="12">OUT-0015</strain>
        <tissue evidence="12">Blood</tissue>
    </source>
</reference>
<evidence type="ECO:0000259" key="10">
    <source>
        <dbReference type="SMART" id="SM01192"/>
    </source>
</evidence>
<dbReference type="PANTHER" id="PTHR11902:SF30">
    <property type="entry name" value="ENOLASE 4"/>
    <property type="match status" value="1"/>
</dbReference>